<evidence type="ECO:0000313" key="7">
    <source>
        <dbReference type="EMBL" id="SPN96849.1"/>
    </source>
</evidence>
<dbReference type="GO" id="GO:0031965">
    <property type="term" value="C:nuclear membrane"/>
    <property type="evidence" value="ECO:0007669"/>
    <property type="project" value="UniProtKB-SubCell"/>
</dbReference>
<gene>
    <name evidence="7" type="ORF">DNG_00369</name>
</gene>
<keyword evidence="4" id="KW-0472">Membrane</keyword>
<accession>A0AAE8MNQ1</accession>
<comment type="caution">
    <text evidence="7">The sequence shown here is derived from an EMBL/GenBank/DDBJ whole genome shotgun (WGS) entry which is preliminary data.</text>
</comment>
<evidence type="ECO:0000256" key="3">
    <source>
        <dbReference type="ARBA" id="ARBA00022692"/>
    </source>
</evidence>
<evidence type="ECO:0000256" key="4">
    <source>
        <dbReference type="ARBA" id="ARBA00022989"/>
    </source>
</evidence>
<organism evidence="7 8">
    <name type="scientific">Cephalotrichum gorgonifer</name>
    <dbReference type="NCBI Taxonomy" id="2041049"/>
    <lineage>
        <taxon>Eukaryota</taxon>
        <taxon>Fungi</taxon>
        <taxon>Dikarya</taxon>
        <taxon>Ascomycota</taxon>
        <taxon>Pezizomycotina</taxon>
        <taxon>Sordariomycetes</taxon>
        <taxon>Hypocreomycetidae</taxon>
        <taxon>Microascales</taxon>
        <taxon>Microascaceae</taxon>
        <taxon>Cephalotrichum</taxon>
    </lineage>
</organism>
<protein>
    <submittedName>
        <fullName evidence="7">Probable NOC4 nucleolar protein, forms a complex with Nop14p that mediates maturation and nuclear export of 40S ribosomal subunits</fullName>
    </submittedName>
</protein>
<dbReference type="PANTHER" id="PTHR12455:SF0">
    <property type="entry name" value="NUCLEOLAR COMPLEX PROTEIN 4 HOMOLOG"/>
    <property type="match status" value="1"/>
</dbReference>
<dbReference type="InterPro" id="IPR016024">
    <property type="entry name" value="ARM-type_fold"/>
</dbReference>
<evidence type="ECO:0000259" key="6">
    <source>
        <dbReference type="Pfam" id="PF03914"/>
    </source>
</evidence>
<comment type="similarity">
    <text evidence="2">Belongs to the CBF/MAK21 family.</text>
</comment>
<evidence type="ECO:0000256" key="5">
    <source>
        <dbReference type="SAM" id="MobiDB-lite"/>
    </source>
</evidence>
<feature type="region of interest" description="Disordered" evidence="5">
    <location>
        <begin position="1"/>
        <end position="40"/>
    </location>
</feature>
<dbReference type="PANTHER" id="PTHR12455">
    <property type="entry name" value="NUCLEOLAR COMPLEX PROTEIN 4"/>
    <property type="match status" value="1"/>
</dbReference>
<evidence type="ECO:0000256" key="2">
    <source>
        <dbReference type="ARBA" id="ARBA00007797"/>
    </source>
</evidence>
<keyword evidence="4" id="KW-1133">Transmembrane helix</keyword>
<evidence type="ECO:0000313" key="8">
    <source>
        <dbReference type="Proteomes" id="UP001187682"/>
    </source>
</evidence>
<dbReference type="EMBL" id="ONZQ02000001">
    <property type="protein sequence ID" value="SPN96849.1"/>
    <property type="molecule type" value="Genomic_DNA"/>
</dbReference>
<dbReference type="InterPro" id="IPR005612">
    <property type="entry name" value="CCAAT-binding_factor"/>
</dbReference>
<dbReference type="GO" id="GO:0030692">
    <property type="term" value="C:Noc4p-Nop14p complex"/>
    <property type="evidence" value="ECO:0007669"/>
    <property type="project" value="TreeGrafter"/>
</dbReference>
<feature type="compositionally biased region" description="Basic and acidic residues" evidence="5">
    <location>
        <begin position="1"/>
        <end position="30"/>
    </location>
</feature>
<dbReference type="AlphaFoldDB" id="A0AAE8MNQ1"/>
<dbReference type="Pfam" id="PF03914">
    <property type="entry name" value="CBF"/>
    <property type="match status" value="1"/>
</dbReference>
<comment type="subcellular location">
    <subcellularLocation>
        <location evidence="1">Nucleus membrane</location>
        <topology evidence="1">Multi-pass membrane protein</topology>
    </subcellularLocation>
</comment>
<reference evidence="7" key="1">
    <citation type="submission" date="2018-03" db="EMBL/GenBank/DDBJ databases">
        <authorList>
            <person name="Guldener U."/>
        </authorList>
    </citation>
    <scope>NUCLEOTIDE SEQUENCE</scope>
</reference>
<dbReference type="InterPro" id="IPR027193">
    <property type="entry name" value="Noc4"/>
</dbReference>
<dbReference type="GO" id="GO:0032040">
    <property type="term" value="C:small-subunit processome"/>
    <property type="evidence" value="ECO:0007669"/>
    <property type="project" value="TreeGrafter"/>
</dbReference>
<proteinExistence type="inferred from homology"/>
<keyword evidence="8" id="KW-1185">Reference proteome</keyword>
<sequence length="549" mass="62335">MPGVLGKDDGLKRKRKEPKEEVKKRPRTDDTSSSSGDEEETQSKILLLEAAILESKKNYNNIVELIGIARDVENEGESAVLAAVALCRVFIRLLAAGNLTSRRGLSEKEAVVVQWLKDRLSEYKKILVSLLSTEELAPTALTLSMKILKAEGEKLNSNKEFYVFPKDFLAEIVQALFQSRSQAAIKEFTEKYVDEYDDVRFFTHQAIRNLITSHPEAFADPEDFNLVFDLLVAVDGVPDSSDELEDFYMPAPKKKDHNLYSLAQHKKQAQEAWLALMALNLSRDQQKKILGSLVSAIAPWFTKPELLSDFLTDCYNSGSSIALPALSGVFYLINNRNLDYPSFYPKLYSLLDQDILHSKNRTKFFRLLDTFLASSHLPAALVASFIKRLSRLALNAPPSAVVFVVPWIYNLFQRHPLCTFMMHREIRDEGLKASIESEGMKDPFLPDETDPMETQAIDSCVWELVQLQSHYHPNVATIAKIISEQFTKQSYNMEDFLDHSYASLMESEMSKEVKKAPVVEFQIPKRIFLPQEEGSEVTDSLLVKLWDFA</sequence>
<feature type="domain" description="CCAAT-binding factor" evidence="6">
    <location>
        <begin position="323"/>
        <end position="479"/>
    </location>
</feature>
<evidence type="ECO:0000256" key="1">
    <source>
        <dbReference type="ARBA" id="ARBA00004232"/>
    </source>
</evidence>
<keyword evidence="3" id="KW-0812">Transmembrane</keyword>
<dbReference type="SUPFAM" id="SSF48371">
    <property type="entry name" value="ARM repeat"/>
    <property type="match status" value="1"/>
</dbReference>
<dbReference type="GO" id="GO:0042254">
    <property type="term" value="P:ribosome biogenesis"/>
    <property type="evidence" value="ECO:0007669"/>
    <property type="project" value="InterPro"/>
</dbReference>
<dbReference type="Proteomes" id="UP001187682">
    <property type="component" value="Unassembled WGS sequence"/>
</dbReference>
<name>A0AAE8MNQ1_9PEZI</name>